<keyword evidence="1" id="KW-0732">Signal</keyword>
<accession>A0A3L8PTK0</accession>
<evidence type="ECO:0000313" key="3">
    <source>
        <dbReference type="Proteomes" id="UP000281474"/>
    </source>
</evidence>
<evidence type="ECO:0000313" key="2">
    <source>
        <dbReference type="EMBL" id="RLV58139.1"/>
    </source>
</evidence>
<evidence type="ECO:0008006" key="4">
    <source>
        <dbReference type="Google" id="ProtNLM"/>
    </source>
</evidence>
<dbReference type="SMART" id="SM00710">
    <property type="entry name" value="PbH1"/>
    <property type="match status" value="4"/>
</dbReference>
<gene>
    <name evidence="2" type="ORF">D5018_18870</name>
</gene>
<keyword evidence="3" id="KW-1185">Reference proteome</keyword>
<name>A0A3L8PTK0_9GAMM</name>
<sequence>MNRQNLYQLVALTLTTAFSLYSESAIAMESQDCLTPENGIFRIGGDGKAHIYEKFNHPSICWGGVNEIIIAPRQEIKDETINGEYNYISLILSNITESRKRLAEELKISNPVAASLASKPLLITNGLSKSNFENNTNLTNTQVRIGGSYYFSLSIQGGVNWKLSGKGDLVNYPGHFPGKIQNYSNTQGKYGFYIDGKFVKNRNALGVEGYTTREIHGTVLDTKPASDFEIEYIEIARAGFAGMHIKTERRNPGGVPLDNTAFTMHNIKIHDNYIHDSVGEGIYLGSTSKTEYQHAINNIRIWNNRIVRTGAEAIQMGQLTGQNKIHNNVFGPSGTKWRAPFQAFQDSTVQIDHRTGNTEFYNNVVIGAGNTLLFIADNRVGVPKVGDGVLIKENYFSGTRFLGSYIKPAHTAPDVFDDYAHIPTYRFENNIWRTQSFARDLIYPNMSKPKYLHSTHNFDATIEFVNEQWQSDENGNGLIEYLPNDNGTSVRGKISGKNNQRLSSVDEIQFTKINDFFTPLGKFSGAINIEVYTKLYGVSVETSGNLVSYPYNQVVMTQKEVPFHSSTDNIGGVFYQCITPNGCEGLSPEEDSSQKQWQQVLSPYGNQKDKFIDNFVTTGAYSNKGLIVSCQKPSKLEILPIEKAGQFRDKFFPFSNAIDTQHTLMYDNESHSVIGLDTDVTDKDVFFYSDQNQGRLAYLDLGENYEQLRIEQIWTKYRKWSARLKDGKAIHHTGFKSVRWFKSLDDSEGVNTNEVNFHTALIETNEHSQPLWKQDKTNSKVITPKARYLVLETHPMSEGYDYSRALEFALVGWKQAQSCLN</sequence>
<dbReference type="InterPro" id="IPR011050">
    <property type="entry name" value="Pectin_lyase_fold/virulence"/>
</dbReference>
<dbReference type="EMBL" id="QZEI01000094">
    <property type="protein sequence ID" value="RLV58139.1"/>
    <property type="molecule type" value="Genomic_DNA"/>
</dbReference>
<dbReference type="InterPro" id="IPR006626">
    <property type="entry name" value="PbH1"/>
</dbReference>
<feature type="chain" id="PRO_5018319609" description="Right-handed parallel beta-helix repeat-containing protein" evidence="1">
    <location>
        <begin position="28"/>
        <end position="821"/>
    </location>
</feature>
<dbReference type="SUPFAM" id="SSF51126">
    <property type="entry name" value="Pectin lyase-like"/>
    <property type="match status" value="1"/>
</dbReference>
<evidence type="ECO:0000256" key="1">
    <source>
        <dbReference type="SAM" id="SignalP"/>
    </source>
</evidence>
<proteinExistence type="predicted"/>
<dbReference type="Proteomes" id="UP000281474">
    <property type="component" value="Unassembled WGS sequence"/>
</dbReference>
<comment type="caution">
    <text evidence="2">The sequence shown here is derived from an EMBL/GenBank/DDBJ whole genome shotgun (WGS) entry which is preliminary data.</text>
</comment>
<organism evidence="2 3">
    <name type="scientific">Parashewanella curva</name>
    <dbReference type="NCBI Taxonomy" id="2338552"/>
    <lineage>
        <taxon>Bacteria</taxon>
        <taxon>Pseudomonadati</taxon>
        <taxon>Pseudomonadota</taxon>
        <taxon>Gammaproteobacteria</taxon>
        <taxon>Alteromonadales</taxon>
        <taxon>Shewanellaceae</taxon>
        <taxon>Parashewanella</taxon>
    </lineage>
</organism>
<protein>
    <recommendedName>
        <fullName evidence="4">Right-handed parallel beta-helix repeat-containing protein</fullName>
    </recommendedName>
</protein>
<reference evidence="2 3" key="1">
    <citation type="submission" date="2018-09" db="EMBL/GenBank/DDBJ databases">
        <title>Phylogeny of the Shewanellaceae, and recommendation for two new genera, Pseudoshewanella and Parashewanella.</title>
        <authorList>
            <person name="Wang G."/>
        </authorList>
    </citation>
    <scope>NUCLEOTIDE SEQUENCE [LARGE SCALE GENOMIC DNA]</scope>
    <source>
        <strain evidence="2 3">C51</strain>
    </source>
</reference>
<feature type="signal peptide" evidence="1">
    <location>
        <begin position="1"/>
        <end position="27"/>
    </location>
</feature>
<dbReference type="RefSeq" id="WP_121840538.1">
    <property type="nucleotide sequence ID" value="NZ_ML014843.1"/>
</dbReference>
<dbReference type="AlphaFoldDB" id="A0A3L8PTK0"/>
<dbReference type="OrthoDB" id="9805017at2"/>